<dbReference type="Pfam" id="PF00324">
    <property type="entry name" value="AA_permease"/>
    <property type="match status" value="1"/>
</dbReference>
<keyword evidence="4 5" id="KW-0472">Membrane</keyword>
<keyword evidence="2 5" id="KW-0812">Transmembrane</keyword>
<dbReference type="PIRSF" id="PIRSF006060">
    <property type="entry name" value="AA_transporter"/>
    <property type="match status" value="1"/>
</dbReference>
<dbReference type="InterPro" id="IPR004841">
    <property type="entry name" value="AA-permease/SLC12A_dom"/>
</dbReference>
<comment type="subcellular location">
    <subcellularLocation>
        <location evidence="1">Membrane</location>
        <topology evidence="1">Multi-pass membrane protein</topology>
    </subcellularLocation>
</comment>
<dbReference type="PANTHER" id="PTHR42770:SF16">
    <property type="entry name" value="AMINO ACID PERMEASE"/>
    <property type="match status" value="1"/>
</dbReference>
<dbReference type="Proteomes" id="UP000670475">
    <property type="component" value="Unassembled WGS sequence"/>
</dbReference>
<dbReference type="RefSeq" id="WP_209338924.1">
    <property type="nucleotide sequence ID" value="NZ_JAGIQL010000016.1"/>
</dbReference>
<feature type="transmembrane region" description="Helical" evidence="5">
    <location>
        <begin position="108"/>
        <end position="127"/>
    </location>
</feature>
<dbReference type="GO" id="GO:0055085">
    <property type="term" value="P:transmembrane transport"/>
    <property type="evidence" value="ECO:0007669"/>
    <property type="project" value="InterPro"/>
</dbReference>
<dbReference type="Gene3D" id="1.20.1740.10">
    <property type="entry name" value="Amino acid/polyamine transporter I"/>
    <property type="match status" value="1"/>
</dbReference>
<accession>A0A940RUE4</accession>
<proteinExistence type="predicted"/>
<evidence type="ECO:0000313" key="7">
    <source>
        <dbReference type="EMBL" id="MBP0457146.1"/>
    </source>
</evidence>
<dbReference type="AlphaFoldDB" id="A0A940RUE4"/>
<feature type="transmembrane region" description="Helical" evidence="5">
    <location>
        <begin position="256"/>
        <end position="278"/>
    </location>
</feature>
<feature type="transmembrane region" description="Helical" evidence="5">
    <location>
        <begin position="177"/>
        <end position="196"/>
    </location>
</feature>
<feature type="transmembrane region" description="Helical" evidence="5">
    <location>
        <begin position="360"/>
        <end position="382"/>
    </location>
</feature>
<feature type="transmembrane region" description="Helical" evidence="5">
    <location>
        <begin position="216"/>
        <end position="235"/>
    </location>
</feature>
<evidence type="ECO:0000256" key="2">
    <source>
        <dbReference type="ARBA" id="ARBA00022692"/>
    </source>
</evidence>
<gene>
    <name evidence="7" type="ORF">JFN87_06485</name>
</gene>
<feature type="transmembrane region" description="Helical" evidence="5">
    <location>
        <begin position="149"/>
        <end position="170"/>
    </location>
</feature>
<organism evidence="7 8">
    <name type="scientific">Streptomyces montanisoli</name>
    <dbReference type="NCBI Taxonomy" id="2798581"/>
    <lineage>
        <taxon>Bacteria</taxon>
        <taxon>Bacillati</taxon>
        <taxon>Actinomycetota</taxon>
        <taxon>Actinomycetes</taxon>
        <taxon>Kitasatosporales</taxon>
        <taxon>Streptomycetaceae</taxon>
        <taxon>Streptomyces</taxon>
    </lineage>
</organism>
<protein>
    <submittedName>
        <fullName evidence="7">APC family permease</fullName>
    </submittedName>
</protein>
<sequence>MVRSAQGGGSAQGSGPASGERALAEFGYTQELKRSLGMKDLLIYGLVFMVPTAPFAIYGSVFNESKGMVALTYAIGCVAMIFTAFSYRSMSRAFPVAGSVYAYAGRGLGAPAGFLAGWAILLDYLLIPTLLYVTGAAALGSVVPGVPQWVWVVIFVAVNTVVNLAGIKLFAMANTVFLIGEALVLALFIVLGVIAVARGVNGAHWSWDPLYNPDQFHVSFVFGAISVAALSFLGFDAISTLAEEVKGGSKMVGRATVLSLLMVAGLFVVQTFLAGLLLPGKTHFAGDTATNDAFYTVARLVGGTWFKVVVALTVALSAALANSLAAQAATSRLLFSMARDGQLPKFLAHVDPRRKVPQRAVLLVGAVSLILGVFFVGQVGLLSSLVNFGALFSFLMLHVTVGVYYLVKKRQRTYGVHLAVPLIGFAIIAYVLWNADAKAQIGGLIWLAIGVVVVLVRKFTGRPVELTQPQ</sequence>
<comment type="caution">
    <text evidence="7">The sequence shown here is derived from an EMBL/GenBank/DDBJ whole genome shotgun (WGS) entry which is preliminary data.</text>
</comment>
<keyword evidence="3 5" id="KW-1133">Transmembrane helix</keyword>
<evidence type="ECO:0000256" key="5">
    <source>
        <dbReference type="SAM" id="Phobius"/>
    </source>
</evidence>
<dbReference type="GO" id="GO:0016020">
    <property type="term" value="C:membrane"/>
    <property type="evidence" value="ECO:0007669"/>
    <property type="project" value="UniProtKB-SubCell"/>
</dbReference>
<feature type="transmembrane region" description="Helical" evidence="5">
    <location>
        <begin position="388"/>
        <end position="407"/>
    </location>
</feature>
<feature type="transmembrane region" description="Helical" evidence="5">
    <location>
        <begin position="305"/>
        <end position="329"/>
    </location>
</feature>
<dbReference type="EMBL" id="JAGIQL010000016">
    <property type="protein sequence ID" value="MBP0457146.1"/>
    <property type="molecule type" value="Genomic_DNA"/>
</dbReference>
<feature type="domain" description="Amino acid permease/ SLC12A" evidence="6">
    <location>
        <begin position="50"/>
        <end position="433"/>
    </location>
</feature>
<name>A0A940RUE4_9ACTN</name>
<evidence type="ECO:0000256" key="4">
    <source>
        <dbReference type="ARBA" id="ARBA00023136"/>
    </source>
</evidence>
<reference evidence="7" key="1">
    <citation type="submission" date="2021-03" db="EMBL/GenBank/DDBJ databases">
        <title>Whole genome sequence of Streptomyces bomunensis MMS17-BM035.</title>
        <authorList>
            <person name="Lee J.H."/>
        </authorList>
    </citation>
    <scope>NUCLEOTIDE SEQUENCE</scope>
    <source>
        <strain evidence="7">MMS17-BM035</strain>
    </source>
</reference>
<keyword evidence="8" id="KW-1185">Reference proteome</keyword>
<evidence type="ECO:0000313" key="8">
    <source>
        <dbReference type="Proteomes" id="UP000670475"/>
    </source>
</evidence>
<dbReference type="PANTHER" id="PTHR42770">
    <property type="entry name" value="AMINO ACID TRANSPORTER-RELATED"/>
    <property type="match status" value="1"/>
</dbReference>
<evidence type="ECO:0000256" key="3">
    <source>
        <dbReference type="ARBA" id="ARBA00022989"/>
    </source>
</evidence>
<feature type="transmembrane region" description="Helical" evidence="5">
    <location>
        <begin position="414"/>
        <end position="433"/>
    </location>
</feature>
<dbReference type="InterPro" id="IPR050367">
    <property type="entry name" value="APC_superfamily"/>
</dbReference>
<evidence type="ECO:0000256" key="1">
    <source>
        <dbReference type="ARBA" id="ARBA00004141"/>
    </source>
</evidence>
<feature type="transmembrane region" description="Helical" evidence="5">
    <location>
        <begin position="439"/>
        <end position="456"/>
    </location>
</feature>
<evidence type="ECO:0000259" key="6">
    <source>
        <dbReference type="Pfam" id="PF00324"/>
    </source>
</evidence>
<feature type="transmembrane region" description="Helical" evidence="5">
    <location>
        <begin position="41"/>
        <end position="61"/>
    </location>
</feature>
<feature type="transmembrane region" description="Helical" evidence="5">
    <location>
        <begin position="67"/>
        <end position="87"/>
    </location>
</feature>